<keyword evidence="2" id="KW-1185">Reference proteome</keyword>
<reference evidence="1 2" key="1">
    <citation type="journal article" date="2017" name="Nature">
        <title>The Apostasia genome and the evolution of orchids.</title>
        <authorList>
            <person name="Zhang G.Q."/>
            <person name="Liu K.W."/>
            <person name="Li Z."/>
            <person name="Lohaus R."/>
            <person name="Hsiao Y.Y."/>
            <person name="Niu S.C."/>
            <person name="Wang J.Y."/>
            <person name="Lin Y.C."/>
            <person name="Xu Q."/>
            <person name="Chen L.J."/>
            <person name="Yoshida K."/>
            <person name="Fujiwara S."/>
            <person name="Wang Z.W."/>
            <person name="Zhang Y.Q."/>
            <person name="Mitsuda N."/>
            <person name="Wang M."/>
            <person name="Liu G.H."/>
            <person name="Pecoraro L."/>
            <person name="Huang H.X."/>
            <person name="Xiao X.J."/>
            <person name="Lin M."/>
            <person name="Wu X.Y."/>
            <person name="Wu W.L."/>
            <person name="Chen Y.Y."/>
            <person name="Chang S.B."/>
            <person name="Sakamoto S."/>
            <person name="Ohme-Takagi M."/>
            <person name="Yagi M."/>
            <person name="Zeng S.J."/>
            <person name="Shen C.Y."/>
            <person name="Yeh C.M."/>
            <person name="Luo Y.B."/>
            <person name="Tsai W.C."/>
            <person name="Van de Peer Y."/>
            <person name="Liu Z.J."/>
        </authorList>
    </citation>
    <scope>NUCLEOTIDE SEQUENCE [LARGE SCALE GENOMIC DNA]</scope>
    <source>
        <strain evidence="2">cv. Shenzhen</strain>
        <tissue evidence="1">Stem</tissue>
    </source>
</reference>
<dbReference type="Proteomes" id="UP000236161">
    <property type="component" value="Unassembled WGS sequence"/>
</dbReference>
<evidence type="ECO:0000313" key="1">
    <source>
        <dbReference type="EMBL" id="PKA56707.1"/>
    </source>
</evidence>
<dbReference type="EMBL" id="KZ451970">
    <property type="protein sequence ID" value="PKA56707.1"/>
    <property type="molecule type" value="Genomic_DNA"/>
</dbReference>
<dbReference type="AlphaFoldDB" id="A0A2I0AMC7"/>
<organism evidence="1 2">
    <name type="scientific">Apostasia shenzhenica</name>
    <dbReference type="NCBI Taxonomy" id="1088818"/>
    <lineage>
        <taxon>Eukaryota</taxon>
        <taxon>Viridiplantae</taxon>
        <taxon>Streptophyta</taxon>
        <taxon>Embryophyta</taxon>
        <taxon>Tracheophyta</taxon>
        <taxon>Spermatophyta</taxon>
        <taxon>Magnoliopsida</taxon>
        <taxon>Liliopsida</taxon>
        <taxon>Asparagales</taxon>
        <taxon>Orchidaceae</taxon>
        <taxon>Apostasioideae</taxon>
        <taxon>Apostasia</taxon>
    </lineage>
</organism>
<sequence>MNNSDEEMIMIFERYAKKLSAVRAVETSAEQPPAKKAKFIEALNGVATGEPSGRVALFSPGTGSFEVGEVTPSKVAFLWRRGMQSVPF</sequence>
<protein>
    <submittedName>
        <fullName evidence="1">Uncharacterized protein</fullName>
    </submittedName>
</protein>
<gene>
    <name evidence="1" type="ORF">AXF42_Ash012837</name>
</gene>
<evidence type="ECO:0000313" key="2">
    <source>
        <dbReference type="Proteomes" id="UP000236161"/>
    </source>
</evidence>
<name>A0A2I0AMC7_9ASPA</name>
<accession>A0A2I0AMC7</accession>
<proteinExistence type="predicted"/>